<comment type="caution">
    <text evidence="1">The sequence shown here is derived from an EMBL/GenBank/DDBJ whole genome shotgun (WGS) entry which is preliminary data.</text>
</comment>
<dbReference type="Proteomes" id="UP001148312">
    <property type="component" value="Unassembled WGS sequence"/>
</dbReference>
<protein>
    <submittedName>
        <fullName evidence="1">Uncharacterized protein</fullName>
    </submittedName>
</protein>
<sequence>MLKDRRVANKLEAAEVNCIIHGDLTRTHAGQAKKDPLPQPTEALGLMYREAMFLLSARSWTGYELHRRTNRTTFVLTSDFSDGVRLDRDELSGRLDASNGV</sequence>
<reference evidence="1" key="2">
    <citation type="journal article" date="2023" name="IMA Fungus">
        <title>Comparative genomic study of the Penicillium genus elucidates a diverse pangenome and 15 lateral gene transfer events.</title>
        <authorList>
            <person name="Petersen C."/>
            <person name="Sorensen T."/>
            <person name="Nielsen M.R."/>
            <person name="Sondergaard T.E."/>
            <person name="Sorensen J.L."/>
            <person name="Fitzpatrick D.A."/>
            <person name="Frisvad J.C."/>
            <person name="Nielsen K.L."/>
        </authorList>
    </citation>
    <scope>NUCLEOTIDE SEQUENCE</scope>
    <source>
        <strain evidence="1">IBT 30728</strain>
    </source>
</reference>
<dbReference type="EMBL" id="JAPWDQ010000002">
    <property type="protein sequence ID" value="KAJ5493286.1"/>
    <property type="molecule type" value="Genomic_DNA"/>
</dbReference>
<evidence type="ECO:0000313" key="2">
    <source>
        <dbReference type="Proteomes" id="UP001148312"/>
    </source>
</evidence>
<keyword evidence="2" id="KW-1185">Reference proteome</keyword>
<proteinExistence type="predicted"/>
<accession>A0A9X0C0G1</accession>
<gene>
    <name evidence="1" type="ORF">N7539_002032</name>
</gene>
<organism evidence="1 2">
    <name type="scientific">Penicillium diatomitis</name>
    <dbReference type="NCBI Taxonomy" id="2819901"/>
    <lineage>
        <taxon>Eukaryota</taxon>
        <taxon>Fungi</taxon>
        <taxon>Dikarya</taxon>
        <taxon>Ascomycota</taxon>
        <taxon>Pezizomycotina</taxon>
        <taxon>Eurotiomycetes</taxon>
        <taxon>Eurotiomycetidae</taxon>
        <taxon>Eurotiales</taxon>
        <taxon>Aspergillaceae</taxon>
        <taxon>Penicillium</taxon>
    </lineage>
</organism>
<evidence type="ECO:0000313" key="1">
    <source>
        <dbReference type="EMBL" id="KAJ5493286.1"/>
    </source>
</evidence>
<reference evidence="1" key="1">
    <citation type="submission" date="2022-12" db="EMBL/GenBank/DDBJ databases">
        <authorList>
            <person name="Petersen C."/>
        </authorList>
    </citation>
    <scope>NUCLEOTIDE SEQUENCE</scope>
    <source>
        <strain evidence="1">IBT 30728</strain>
    </source>
</reference>
<dbReference type="AlphaFoldDB" id="A0A9X0C0G1"/>
<dbReference type="GeneID" id="81621884"/>
<dbReference type="RefSeq" id="XP_056793666.1">
    <property type="nucleotide sequence ID" value="XM_056931635.1"/>
</dbReference>
<name>A0A9X0C0G1_9EURO</name>